<accession>A0A180GUA9</accession>
<dbReference type="VEuPathDB" id="FungiDB:PTTG_26590"/>
<evidence type="ECO:0000313" key="1">
    <source>
        <dbReference type="EMBL" id="OAV95553.1"/>
    </source>
</evidence>
<name>A0A180GUA9_PUCT1</name>
<reference evidence="1" key="2">
    <citation type="submission" date="2016-05" db="EMBL/GenBank/DDBJ databases">
        <title>Comparative analysis highlights variable genome content of wheat rusts and divergence of the mating loci.</title>
        <authorList>
            <person name="Cuomo C.A."/>
            <person name="Bakkeren G."/>
            <person name="Szabo L."/>
            <person name="Khalil H."/>
            <person name="Joly D."/>
            <person name="Goldberg J."/>
            <person name="Young S."/>
            <person name="Zeng Q."/>
            <person name="Fellers J."/>
        </authorList>
    </citation>
    <scope>NUCLEOTIDE SEQUENCE [LARGE SCALE GENOMIC DNA]</scope>
    <source>
        <strain evidence="1">1-1 BBBD Race 1</strain>
    </source>
</reference>
<dbReference type="Proteomes" id="UP000005240">
    <property type="component" value="Unassembled WGS sequence"/>
</dbReference>
<proteinExistence type="predicted"/>
<dbReference type="EMBL" id="ADAS02000027">
    <property type="protein sequence ID" value="OAV95553.1"/>
    <property type="molecule type" value="Genomic_DNA"/>
</dbReference>
<gene>
    <name evidence="1" type="ORF">PTTG_26590</name>
</gene>
<keyword evidence="3" id="KW-1185">Reference proteome</keyword>
<evidence type="ECO:0000313" key="2">
    <source>
        <dbReference type="EnsemblFungi" id="PTTG_26590-t43_1-p1"/>
    </source>
</evidence>
<evidence type="ECO:0000313" key="3">
    <source>
        <dbReference type="Proteomes" id="UP000005240"/>
    </source>
</evidence>
<reference evidence="2" key="4">
    <citation type="submission" date="2025-05" db="UniProtKB">
        <authorList>
            <consortium name="EnsemblFungi"/>
        </authorList>
    </citation>
    <scope>IDENTIFICATION</scope>
    <source>
        <strain evidence="2">isolate 1-1 / race 1 (BBBD)</strain>
    </source>
</reference>
<dbReference type="EnsemblFungi" id="PTTG_26590-t43_1">
    <property type="protein sequence ID" value="PTTG_26590-t43_1-p1"/>
    <property type="gene ID" value="PTTG_26590"/>
</dbReference>
<dbReference type="AlphaFoldDB" id="A0A180GUA9"/>
<reference evidence="2 3" key="3">
    <citation type="journal article" date="2017" name="G3 (Bethesda)">
        <title>Comparative analysis highlights variable genome content of wheat rusts and divergence of the mating loci.</title>
        <authorList>
            <person name="Cuomo C.A."/>
            <person name="Bakkeren G."/>
            <person name="Khalil H.B."/>
            <person name="Panwar V."/>
            <person name="Joly D."/>
            <person name="Linning R."/>
            <person name="Sakthikumar S."/>
            <person name="Song X."/>
            <person name="Adiconis X."/>
            <person name="Fan L."/>
            <person name="Goldberg J.M."/>
            <person name="Levin J.Z."/>
            <person name="Young S."/>
            <person name="Zeng Q."/>
            <person name="Anikster Y."/>
            <person name="Bruce M."/>
            <person name="Wang M."/>
            <person name="Yin C."/>
            <person name="McCallum B."/>
            <person name="Szabo L.J."/>
            <person name="Hulbert S."/>
            <person name="Chen X."/>
            <person name="Fellers J.P."/>
        </authorList>
    </citation>
    <scope>NUCLEOTIDE SEQUENCE</scope>
    <source>
        <strain evidence="2">isolate 1-1 / race 1 (BBBD)</strain>
        <strain evidence="3">Isolate 1-1 / race 1 (BBBD)</strain>
    </source>
</reference>
<sequence>MLKIIRLISKIYLFVSAIRKLNLQLIKKHSELLKQERGSRTTSETSLVVRLSDHCAYFDPRKTIRNLLLGF</sequence>
<reference evidence="1" key="1">
    <citation type="submission" date="2009-11" db="EMBL/GenBank/DDBJ databases">
        <authorList>
            <consortium name="The Broad Institute Genome Sequencing Platform"/>
            <person name="Ward D."/>
            <person name="Feldgarden M."/>
            <person name="Earl A."/>
            <person name="Young S.K."/>
            <person name="Zeng Q."/>
            <person name="Koehrsen M."/>
            <person name="Alvarado L."/>
            <person name="Berlin A."/>
            <person name="Bochicchio J."/>
            <person name="Borenstein D."/>
            <person name="Chapman S.B."/>
            <person name="Chen Z."/>
            <person name="Engels R."/>
            <person name="Freedman E."/>
            <person name="Gellesch M."/>
            <person name="Goldberg J."/>
            <person name="Griggs A."/>
            <person name="Gujja S."/>
            <person name="Heilman E."/>
            <person name="Heiman D."/>
            <person name="Hepburn T."/>
            <person name="Howarth C."/>
            <person name="Jen D."/>
            <person name="Larson L."/>
            <person name="Lewis B."/>
            <person name="Mehta T."/>
            <person name="Park D."/>
            <person name="Pearson M."/>
            <person name="Roberts A."/>
            <person name="Saif S."/>
            <person name="Shea T."/>
            <person name="Shenoy N."/>
            <person name="Sisk P."/>
            <person name="Stolte C."/>
            <person name="Sykes S."/>
            <person name="Thomson T."/>
            <person name="Walk T."/>
            <person name="White J."/>
            <person name="Yandava C."/>
            <person name="Izard J."/>
            <person name="Baranova O.V."/>
            <person name="Blanton J.M."/>
            <person name="Tanner A.C."/>
            <person name="Dewhirst F.E."/>
            <person name="Haas B."/>
            <person name="Nusbaum C."/>
            <person name="Birren B."/>
        </authorList>
    </citation>
    <scope>NUCLEOTIDE SEQUENCE [LARGE SCALE GENOMIC DNA]</scope>
    <source>
        <strain evidence="1">1-1 BBBD Race 1</strain>
    </source>
</reference>
<dbReference type="OrthoDB" id="10341439at2759"/>
<protein>
    <submittedName>
        <fullName evidence="1 2">Uncharacterized protein</fullName>
    </submittedName>
</protein>
<organism evidence="1">
    <name type="scientific">Puccinia triticina (isolate 1-1 / race 1 (BBBD))</name>
    <name type="common">Brown leaf rust fungus</name>
    <dbReference type="NCBI Taxonomy" id="630390"/>
    <lineage>
        <taxon>Eukaryota</taxon>
        <taxon>Fungi</taxon>
        <taxon>Dikarya</taxon>
        <taxon>Basidiomycota</taxon>
        <taxon>Pucciniomycotina</taxon>
        <taxon>Pucciniomycetes</taxon>
        <taxon>Pucciniales</taxon>
        <taxon>Pucciniaceae</taxon>
        <taxon>Puccinia</taxon>
    </lineage>
</organism>